<comment type="similarity">
    <text evidence="1">Belongs to the CCDC22 family.</text>
</comment>
<feature type="coiled-coil region" evidence="3">
    <location>
        <begin position="516"/>
        <end position="562"/>
    </location>
</feature>
<accession>A0A8J6LI50</accession>
<reference evidence="6" key="1">
    <citation type="journal article" date="2020" name="J Insects Food Feed">
        <title>The yellow mealworm (Tenebrio molitor) genome: a resource for the emerging insects as food and feed industry.</title>
        <authorList>
            <person name="Eriksson T."/>
            <person name="Andere A."/>
            <person name="Kelstrup H."/>
            <person name="Emery V."/>
            <person name="Picard C."/>
        </authorList>
    </citation>
    <scope>NUCLEOTIDE SEQUENCE</scope>
    <source>
        <strain evidence="6">Stoneville</strain>
        <tissue evidence="6">Whole head</tissue>
    </source>
</reference>
<evidence type="ECO:0000256" key="3">
    <source>
        <dbReference type="SAM" id="Coils"/>
    </source>
</evidence>
<protein>
    <recommendedName>
        <fullName evidence="2">Coiled-coil domain-containing protein 22 homolog</fullName>
    </recommendedName>
</protein>
<dbReference type="Proteomes" id="UP000719412">
    <property type="component" value="Unassembled WGS sequence"/>
</dbReference>
<gene>
    <name evidence="6" type="ORF">GEV33_008325</name>
</gene>
<dbReference type="Pfam" id="PF05667">
    <property type="entry name" value="CCDC22_CC"/>
    <property type="match status" value="1"/>
</dbReference>
<proteinExistence type="inferred from homology"/>
<keyword evidence="7" id="KW-1185">Reference proteome</keyword>
<dbReference type="InterPro" id="IPR008530">
    <property type="entry name" value="CCDC22"/>
</dbReference>
<comment type="caution">
    <text evidence="6">The sequence shown here is derived from an EMBL/GenBank/DDBJ whole genome shotgun (WGS) entry which is preliminary data.</text>
</comment>
<feature type="domain" description="CCDC22 coiled-coil" evidence="4">
    <location>
        <begin position="267"/>
        <end position="536"/>
    </location>
</feature>
<dbReference type="InterPro" id="IPR048349">
    <property type="entry name" value="CCDC22_N"/>
</dbReference>
<evidence type="ECO:0000259" key="4">
    <source>
        <dbReference type="Pfam" id="PF05667"/>
    </source>
</evidence>
<dbReference type="AlphaFoldDB" id="A0A8J6LI50"/>
<feature type="domain" description="CCDC22 N-terminal" evidence="5">
    <location>
        <begin position="1"/>
        <end position="107"/>
    </location>
</feature>
<dbReference type="InterPro" id="IPR048348">
    <property type="entry name" value="CCDC22_CC"/>
</dbReference>
<evidence type="ECO:0000256" key="2">
    <source>
        <dbReference type="ARBA" id="ARBA00017553"/>
    </source>
</evidence>
<evidence type="ECO:0000259" key="5">
    <source>
        <dbReference type="Pfam" id="PF21674"/>
    </source>
</evidence>
<reference evidence="6" key="2">
    <citation type="submission" date="2021-08" db="EMBL/GenBank/DDBJ databases">
        <authorList>
            <person name="Eriksson T."/>
        </authorList>
    </citation>
    <scope>NUCLEOTIDE SEQUENCE</scope>
    <source>
        <strain evidence="6">Stoneville</strain>
        <tissue evidence="6">Whole head</tissue>
    </source>
</reference>
<evidence type="ECO:0000256" key="1">
    <source>
        <dbReference type="ARBA" id="ARBA00006438"/>
    </source>
</evidence>
<organism evidence="6 7">
    <name type="scientific">Tenebrio molitor</name>
    <name type="common">Yellow mealworm beetle</name>
    <dbReference type="NCBI Taxonomy" id="7067"/>
    <lineage>
        <taxon>Eukaryota</taxon>
        <taxon>Metazoa</taxon>
        <taxon>Ecdysozoa</taxon>
        <taxon>Arthropoda</taxon>
        <taxon>Hexapoda</taxon>
        <taxon>Insecta</taxon>
        <taxon>Pterygota</taxon>
        <taxon>Neoptera</taxon>
        <taxon>Endopterygota</taxon>
        <taxon>Coleoptera</taxon>
        <taxon>Polyphaga</taxon>
        <taxon>Cucujiformia</taxon>
        <taxon>Tenebrionidae</taxon>
        <taxon>Tenebrio</taxon>
    </lineage>
</organism>
<dbReference type="GO" id="GO:2000060">
    <property type="term" value="P:positive regulation of ubiquitin-dependent protein catabolic process"/>
    <property type="evidence" value="ECO:0007669"/>
    <property type="project" value="TreeGrafter"/>
</dbReference>
<keyword evidence="3" id="KW-0175">Coiled coil</keyword>
<dbReference type="GO" id="GO:0097602">
    <property type="term" value="F:cullin family protein binding"/>
    <property type="evidence" value="ECO:0007669"/>
    <property type="project" value="TreeGrafter"/>
</dbReference>
<feature type="coiled-coil region" evidence="3">
    <location>
        <begin position="274"/>
        <end position="463"/>
    </location>
</feature>
<evidence type="ECO:0000313" key="7">
    <source>
        <dbReference type="Proteomes" id="UP000719412"/>
    </source>
</evidence>
<dbReference type="PANTHER" id="PTHR15668:SF4">
    <property type="entry name" value="COILED-COIL DOMAIN-CONTAINING PROTEIN 22"/>
    <property type="match status" value="1"/>
</dbReference>
<dbReference type="PANTHER" id="PTHR15668">
    <property type="entry name" value="JM1 PROTEIN"/>
    <property type="match status" value="1"/>
</dbReference>
<dbReference type="Pfam" id="PF21674">
    <property type="entry name" value="CCDC22_N"/>
    <property type="match status" value="1"/>
</dbReference>
<dbReference type="EMBL" id="JABDTM020024258">
    <property type="protein sequence ID" value="KAH0814461.1"/>
    <property type="molecule type" value="Genomic_DNA"/>
</dbReference>
<sequence length="565" mass="64987">MDEIDAIIIDSLRNLRCDIDEDVTSLKQFDADMIVTAISRCLEAILPDATFPKNLPPSMSVKLKITSSLATQIKDLGFRDDIGYQTILYCNEAEIRRVLMFLVERLPRDTSKIAHVEQTGYLPTLVKEIEQKVKRSLQQFWVPSCVLRNGYRKNETGYFFHSLGDSKPLHSKKLKIPRISQNLKNEALKQYWIHNVPVVTKQCSPKELVQSLLFEDCLINSESSYLRRCFSISSSKEDELPSQLLSNSSGLSQASPVSEVNVAPVLESSSESKLQSLVEKVKEKKQECLELQESVKNYEMQLAQMDKMKIEEEETLQNMLAEVNLKTKTLTVISKEENLQKLKNLIEANKNKLLSLTEQWNKIQTPLLEEYKTLQSAISNEDLKQQQEQSKLRKLEETQRALTLDLKEKTQLEEQLRQKLEQINKSHNRSGYTRRILEIIGNIKKQDEEIQKILNDTKSVQREISTLTGQVDRSFTLADELIFRDAKHDETARKAYKLLAQLRDDCSSIIKGVTDLGAVERECRNLQEQIDSETAKETAVKLERVNKDLQEIRKETEVLLKQQPS</sequence>
<name>A0A8J6LI50_TENMO</name>
<evidence type="ECO:0000313" key="6">
    <source>
        <dbReference type="EMBL" id="KAH0814461.1"/>
    </source>
</evidence>